<evidence type="ECO:0000313" key="3">
    <source>
        <dbReference type="Proteomes" id="UP000250434"/>
    </source>
</evidence>
<dbReference type="RefSeq" id="WP_113691721.1">
    <property type="nucleotide sequence ID" value="NZ_CP015163.1"/>
</dbReference>
<feature type="compositionally biased region" description="Basic and acidic residues" evidence="1">
    <location>
        <begin position="69"/>
        <end position="80"/>
    </location>
</feature>
<dbReference type="KEGG" id="aab:A4R43_07845"/>
<evidence type="ECO:0000313" key="2">
    <source>
        <dbReference type="EMBL" id="AXB42450.1"/>
    </source>
</evidence>
<sequence>MSGPTPEELARALRAKARAAATAALREGLVDIDERHGQHVADEVVGLLDLPDLFEGLLEPGQDTDDSDEKPYELNTKFEW</sequence>
<gene>
    <name evidence="2" type="ORF">A4R43_07845</name>
</gene>
<reference evidence="2 3" key="1">
    <citation type="submission" date="2016-04" db="EMBL/GenBank/DDBJ databases">
        <title>Complete genome sequence and analysis of deep-sea sediment isolate, Amycolatopsis sp. WP1.</title>
        <authorList>
            <person name="Wang H."/>
            <person name="Chen S."/>
            <person name="Wu Q."/>
        </authorList>
    </citation>
    <scope>NUCLEOTIDE SEQUENCE [LARGE SCALE GENOMIC DNA]</scope>
    <source>
        <strain evidence="2 3">WP1</strain>
    </source>
</reference>
<evidence type="ECO:0000256" key="1">
    <source>
        <dbReference type="SAM" id="MobiDB-lite"/>
    </source>
</evidence>
<accession>A0A344L326</accession>
<keyword evidence="3" id="KW-1185">Reference proteome</keyword>
<proteinExistence type="predicted"/>
<organism evidence="2 3">
    <name type="scientific">Amycolatopsis albispora</name>
    <dbReference type="NCBI Taxonomy" id="1804986"/>
    <lineage>
        <taxon>Bacteria</taxon>
        <taxon>Bacillati</taxon>
        <taxon>Actinomycetota</taxon>
        <taxon>Actinomycetes</taxon>
        <taxon>Pseudonocardiales</taxon>
        <taxon>Pseudonocardiaceae</taxon>
        <taxon>Amycolatopsis</taxon>
    </lineage>
</organism>
<feature type="region of interest" description="Disordered" evidence="1">
    <location>
        <begin position="58"/>
        <end position="80"/>
    </location>
</feature>
<dbReference type="Proteomes" id="UP000250434">
    <property type="component" value="Chromosome"/>
</dbReference>
<name>A0A344L326_9PSEU</name>
<dbReference type="EMBL" id="CP015163">
    <property type="protein sequence ID" value="AXB42450.1"/>
    <property type="molecule type" value="Genomic_DNA"/>
</dbReference>
<protein>
    <submittedName>
        <fullName evidence="2">Uncharacterized protein</fullName>
    </submittedName>
</protein>
<dbReference type="AlphaFoldDB" id="A0A344L326"/>